<accession>A0A0F4L7A6</accession>
<dbReference type="Pfam" id="PF23907">
    <property type="entry name" value="DUF7249"/>
    <property type="match status" value="1"/>
</dbReference>
<dbReference type="AlphaFoldDB" id="A0A0F4L7A6"/>
<dbReference type="PATRIC" id="fig|1218507.3.peg.64"/>
<geneLocation type="plasmid" evidence="1">
    <name>pHma8p1</name>
</geneLocation>
<protein>
    <submittedName>
        <fullName evidence="1">Uncharacterized protein</fullName>
    </submittedName>
</protein>
<dbReference type="Proteomes" id="UP000033531">
    <property type="component" value="Plasmid pHma8p1"/>
</dbReference>
<dbReference type="RefSeq" id="WP_046325836.1">
    <property type="nucleotide sequence ID" value="NZ_JBHTMT010000007.1"/>
</dbReference>
<evidence type="ECO:0000313" key="1">
    <source>
        <dbReference type="EMBL" id="KJY54737.1"/>
    </source>
</evidence>
<dbReference type="HOGENOM" id="CLU_2683199_0_0_9"/>
<reference evidence="1 2" key="1">
    <citation type="submission" date="2015-01" db="EMBL/GenBank/DDBJ databases">
        <title>Comparative genomics of the lactic acid bacteria isolated from the honey bee gut.</title>
        <authorList>
            <person name="Ellegaard K.M."/>
            <person name="Tamarit D."/>
            <person name="Javelind E."/>
            <person name="Olofsson T."/>
            <person name="Andersson S.G."/>
            <person name="Vasquez A."/>
        </authorList>
    </citation>
    <scope>NUCLEOTIDE SEQUENCE [LARGE SCALE GENOMIC DNA]</scope>
    <source>
        <strain evidence="1 2">Hma8</strain>
        <plasmid evidence="1">pHma8p1</plasmid>
    </source>
</reference>
<dbReference type="InterPro" id="IPR055673">
    <property type="entry name" value="DUF7249"/>
</dbReference>
<proteinExistence type="predicted"/>
<sequence length="74" mass="8625">MLKSKGYNGFNNYETWNVAIYLDNSLLIQQVKHLFSSYAEVVEFFRLFGIFDTPDGVKLNDPKLDYKELDAVLK</sequence>
<gene>
    <name evidence="1" type="ORF">JF74_19170</name>
</gene>
<organism evidence="1 2">
    <name type="scientific">Lactobacillus melliventris</name>
    <dbReference type="NCBI Taxonomy" id="1218507"/>
    <lineage>
        <taxon>Bacteria</taxon>
        <taxon>Bacillati</taxon>
        <taxon>Bacillota</taxon>
        <taxon>Bacilli</taxon>
        <taxon>Lactobacillales</taxon>
        <taxon>Lactobacillaceae</taxon>
        <taxon>Lactobacillus</taxon>
    </lineage>
</organism>
<comment type="caution">
    <text evidence="1">The sequence shown here is derived from an EMBL/GenBank/DDBJ whole genome shotgun (WGS) entry which is preliminary data.</text>
</comment>
<keyword evidence="1" id="KW-0614">Plasmid</keyword>
<name>A0A0F4L7A6_9LACO</name>
<dbReference type="EMBL" id="JXLI01000019">
    <property type="protein sequence ID" value="KJY54737.1"/>
    <property type="molecule type" value="Genomic_DNA"/>
</dbReference>
<dbReference type="OrthoDB" id="9860878at2"/>
<evidence type="ECO:0000313" key="2">
    <source>
        <dbReference type="Proteomes" id="UP000033531"/>
    </source>
</evidence>